<dbReference type="SUPFAM" id="SSF56112">
    <property type="entry name" value="Protein kinase-like (PK-like)"/>
    <property type="match status" value="2"/>
</dbReference>
<sequence>MNSVVDMTGVQTNVVSDGRPIMSWADDLKVQTGNGENLRSPNSESGGSSAVHDGGDSGQLQQRRQHGLACSEATNQDQLFKDVGSKFLSPSHHLGEEDTADSTATTLREHSPSPASFESRIRGALQVSSGIQKRRFLPFDKFDQIFTYNSVLEELRTHYKDETQEQLHALARQVFDEIELPKTGYTSRRKIFATLVRIDKAAEITHFIKEGLYDSDLPFYFPSAYEDDKPVYRRTERGEEIPIHCFMVPRWRPFDRETFAQYQWEFQAPFFIVTPTNGRRGRPRHYPLENDTILPFIEDYEGEGRGDMISAGSSEVWRVRIHRAHHSHPSSENPYFAVKRLKPDYRNPDMFKQEVSTLKRLSEQDHPHLMRLELTYYHQDRYHLLFRWADGNLRDYWEKHPKPSDIPRTHEFAVWVSKQWLGIAEALMTIHECPPDTGVVADDAPDNLALLRINGRHGDIKPENILWFQPYECNGDQSAFEGKFVISDFGLTEFHRDETGMVDPVNLARSPTYRAPEYDVSETISQSYDIWTMGCVLLEFIVWYIKGFQAFDQFSKDRAAEDNGLIREDVYFKLVRNVYRNDDKVLSGAVFKKAVATINVAGGLFAIKRLRQQTRIDFQQEVTALERFNGKVHPHLVTLLATFTHGGYYHMIFPWAECDLDSYWAKHPTPDPGDVDLIRWLSQQCLGIMEAVSVIHNPTHLLSASRFGRHGDIKAENILWFKSQDPYDRGILVISDLGLTAINSEKSRSMRPNTDLRVTPSYRPPECDIKGGVVSRAFDIWTLGCLYLELVCWLLTGNMGKLDFDNRRTTPFIFGANADVYFDIKKPRRDTAGKYIFQVKGAVSRTIRELHEHERCSLWTHHLLNMIEDDMLVVLSEGHVRKTSRDLLGNLRSMHRRAQSDSGYCTAPAPQARNSNLRRPTRTLAELNEVAQNKVRENPVRTDDSDDRPWQSSLLPDALERLDI</sequence>
<dbReference type="InterPro" id="IPR000719">
    <property type="entry name" value="Prot_kinase_dom"/>
</dbReference>
<comment type="caution">
    <text evidence="3">The sequence shown here is derived from an EMBL/GenBank/DDBJ whole genome shotgun (WGS) entry which is preliminary data.</text>
</comment>
<dbReference type="CDD" id="cd00180">
    <property type="entry name" value="PKc"/>
    <property type="match status" value="2"/>
</dbReference>
<evidence type="ECO:0000256" key="1">
    <source>
        <dbReference type="SAM" id="MobiDB-lite"/>
    </source>
</evidence>
<proteinExistence type="predicted"/>
<keyword evidence="4" id="KW-1185">Reference proteome</keyword>
<protein>
    <recommendedName>
        <fullName evidence="2">Protein kinase domain-containing protein</fullName>
    </recommendedName>
</protein>
<dbReference type="AlphaFoldDB" id="A0AAD9S331"/>
<dbReference type="GO" id="GO:0004674">
    <property type="term" value="F:protein serine/threonine kinase activity"/>
    <property type="evidence" value="ECO:0007669"/>
    <property type="project" value="TreeGrafter"/>
</dbReference>
<feature type="domain" description="Protein kinase" evidence="2">
    <location>
        <begin position="297"/>
        <end position="636"/>
    </location>
</feature>
<dbReference type="InterPro" id="IPR011009">
    <property type="entry name" value="Kinase-like_dom_sf"/>
</dbReference>
<dbReference type="PANTHER" id="PTHR24359">
    <property type="entry name" value="SERINE/THREONINE-PROTEIN KINASE SBK1"/>
    <property type="match status" value="1"/>
</dbReference>
<feature type="region of interest" description="Disordered" evidence="1">
    <location>
        <begin position="32"/>
        <end position="69"/>
    </location>
</feature>
<dbReference type="Proteomes" id="UP001265746">
    <property type="component" value="Unassembled WGS sequence"/>
</dbReference>
<gene>
    <name evidence="3" type="ORF">N8I77_013086</name>
</gene>
<name>A0AAD9S331_PHOAM</name>
<dbReference type="Pfam" id="PF00069">
    <property type="entry name" value="Pkinase"/>
    <property type="match status" value="2"/>
</dbReference>
<dbReference type="SMART" id="SM00220">
    <property type="entry name" value="S_TKc"/>
    <property type="match status" value="1"/>
</dbReference>
<evidence type="ECO:0000259" key="2">
    <source>
        <dbReference type="PROSITE" id="PS50011"/>
    </source>
</evidence>
<dbReference type="EMBL" id="JAUJFL010000010">
    <property type="protein sequence ID" value="KAK2597225.1"/>
    <property type="molecule type" value="Genomic_DNA"/>
</dbReference>
<evidence type="ECO:0000313" key="3">
    <source>
        <dbReference type="EMBL" id="KAK2597225.1"/>
    </source>
</evidence>
<feature type="region of interest" description="Disordered" evidence="1">
    <location>
        <begin position="90"/>
        <end position="118"/>
    </location>
</feature>
<dbReference type="GO" id="GO:0005524">
    <property type="term" value="F:ATP binding"/>
    <property type="evidence" value="ECO:0007669"/>
    <property type="project" value="InterPro"/>
</dbReference>
<organism evidence="3 4">
    <name type="scientific">Phomopsis amygdali</name>
    <name type="common">Fusicoccum amygdali</name>
    <dbReference type="NCBI Taxonomy" id="1214568"/>
    <lineage>
        <taxon>Eukaryota</taxon>
        <taxon>Fungi</taxon>
        <taxon>Dikarya</taxon>
        <taxon>Ascomycota</taxon>
        <taxon>Pezizomycotina</taxon>
        <taxon>Sordariomycetes</taxon>
        <taxon>Sordariomycetidae</taxon>
        <taxon>Diaporthales</taxon>
        <taxon>Diaporthaceae</taxon>
        <taxon>Diaporthe</taxon>
    </lineage>
</organism>
<feature type="compositionally biased region" description="Polar residues" evidence="1">
    <location>
        <begin position="32"/>
        <end position="48"/>
    </location>
</feature>
<reference evidence="3" key="1">
    <citation type="submission" date="2023-06" db="EMBL/GenBank/DDBJ databases">
        <authorList>
            <person name="Noh H."/>
        </authorList>
    </citation>
    <scope>NUCLEOTIDE SEQUENCE</scope>
    <source>
        <strain evidence="3">DUCC20226</strain>
    </source>
</reference>
<dbReference type="PROSITE" id="PS50011">
    <property type="entry name" value="PROTEIN_KINASE_DOM"/>
    <property type="match status" value="1"/>
</dbReference>
<evidence type="ECO:0000313" key="4">
    <source>
        <dbReference type="Proteomes" id="UP001265746"/>
    </source>
</evidence>
<dbReference type="Gene3D" id="1.10.510.10">
    <property type="entry name" value="Transferase(Phosphotransferase) domain 1"/>
    <property type="match status" value="2"/>
</dbReference>
<accession>A0AAD9S331</accession>
<dbReference type="PANTHER" id="PTHR24359:SF1">
    <property type="entry name" value="INHIBITOR OF NUCLEAR FACTOR KAPPA-B KINASE EPSILON SUBUNIT HOMOLOG 1-RELATED"/>
    <property type="match status" value="1"/>
</dbReference>